<name>A0A8T0G988_CERPU</name>
<dbReference type="OrthoDB" id="1917939at2759"/>
<proteinExistence type="predicted"/>
<dbReference type="PANTHER" id="PTHR48221:SF2">
    <property type="entry name" value="ACYL-COA SYNTHETASE FAMILY PROTEIN"/>
    <property type="match status" value="1"/>
</dbReference>
<comment type="caution">
    <text evidence="1">The sequence shown here is derived from an EMBL/GenBank/DDBJ whole genome shotgun (WGS) entry which is preliminary data.</text>
</comment>
<reference evidence="1" key="1">
    <citation type="submission" date="2020-06" db="EMBL/GenBank/DDBJ databases">
        <title>WGS assembly of Ceratodon purpureus strain R40.</title>
        <authorList>
            <person name="Carey S.B."/>
            <person name="Jenkins J."/>
            <person name="Shu S."/>
            <person name="Lovell J.T."/>
            <person name="Sreedasyam A."/>
            <person name="Maumus F."/>
            <person name="Tiley G.P."/>
            <person name="Fernandez-Pozo N."/>
            <person name="Barry K."/>
            <person name="Chen C."/>
            <person name="Wang M."/>
            <person name="Lipzen A."/>
            <person name="Daum C."/>
            <person name="Saski C.A."/>
            <person name="Payton A.C."/>
            <person name="Mcbreen J.C."/>
            <person name="Conrad R.E."/>
            <person name="Kollar L.M."/>
            <person name="Olsson S."/>
            <person name="Huttunen S."/>
            <person name="Landis J.B."/>
            <person name="Wickett N.J."/>
            <person name="Johnson M.G."/>
            <person name="Rensing S.A."/>
            <person name="Grimwood J."/>
            <person name="Schmutz J."/>
            <person name="Mcdaniel S.F."/>
        </authorList>
    </citation>
    <scope>NUCLEOTIDE SEQUENCE</scope>
    <source>
        <strain evidence="1">R40</strain>
    </source>
</reference>
<keyword evidence="2" id="KW-1185">Reference proteome</keyword>
<evidence type="ECO:0000313" key="1">
    <source>
        <dbReference type="EMBL" id="KAG0555640.1"/>
    </source>
</evidence>
<sequence length="290" mass="32310">MRLVVREMEMRRSGSSGVGDEAGNGDAVCREQSVEDVLCFDRRSPVASTAIGLMGCQIPQLCDLMKKHWIDTVHALLRHDGLTVLMLRGILDNVDIVLRELKEPRVLELIEALLKAAVNVKNMSPKSSSDCWTFVRKKCSGDEGCDAAWAVEKVLEYVVKEKEDVYCHLSPIARLHVWRLRPSILKADLSDLAKEYMRRPVLSLKLESPGCRDFGVIVASLALAPDLLNEVRRLLLIWSSSVRAVQLLELRAQVTAAVHGLLQHSDSSGCAQLDDVDKSKFLMAWTHPTS</sequence>
<dbReference type="EMBL" id="CM026433">
    <property type="protein sequence ID" value="KAG0555640.1"/>
    <property type="molecule type" value="Genomic_DNA"/>
</dbReference>
<dbReference type="PANTHER" id="PTHR48221">
    <property type="entry name" value="ACYL-COA SYNTHETASE FAMILY PROTEIN"/>
    <property type="match status" value="1"/>
</dbReference>
<accession>A0A8T0G988</accession>
<evidence type="ECO:0000313" key="2">
    <source>
        <dbReference type="Proteomes" id="UP000822688"/>
    </source>
</evidence>
<organism evidence="1 2">
    <name type="scientific">Ceratodon purpureus</name>
    <name type="common">Fire moss</name>
    <name type="synonym">Dicranum purpureum</name>
    <dbReference type="NCBI Taxonomy" id="3225"/>
    <lineage>
        <taxon>Eukaryota</taxon>
        <taxon>Viridiplantae</taxon>
        <taxon>Streptophyta</taxon>
        <taxon>Embryophyta</taxon>
        <taxon>Bryophyta</taxon>
        <taxon>Bryophytina</taxon>
        <taxon>Bryopsida</taxon>
        <taxon>Dicranidae</taxon>
        <taxon>Pseudoditrichales</taxon>
        <taxon>Ditrichaceae</taxon>
        <taxon>Ceratodon</taxon>
    </lineage>
</organism>
<dbReference type="AlphaFoldDB" id="A0A8T0G988"/>
<protein>
    <submittedName>
        <fullName evidence="1">Uncharacterized protein</fullName>
    </submittedName>
</protein>
<dbReference type="Proteomes" id="UP000822688">
    <property type="component" value="Chromosome 12"/>
</dbReference>
<gene>
    <name evidence="1" type="ORF">KC19_12G184300</name>
</gene>